<name>A0ABM8VLC6_9BACL</name>
<organism evidence="3 4">
    <name type="scientific">Paenibacillus allorhizosphaerae</name>
    <dbReference type="NCBI Taxonomy" id="2849866"/>
    <lineage>
        <taxon>Bacteria</taxon>
        <taxon>Bacillati</taxon>
        <taxon>Bacillota</taxon>
        <taxon>Bacilli</taxon>
        <taxon>Bacillales</taxon>
        <taxon>Paenibacillaceae</taxon>
        <taxon>Paenibacillus</taxon>
    </lineage>
</organism>
<accession>A0ABM8VLC6</accession>
<keyword evidence="1" id="KW-0812">Transmembrane</keyword>
<protein>
    <recommendedName>
        <fullName evidence="2">DUF218 domain-containing protein</fullName>
    </recommendedName>
</protein>
<dbReference type="InterPro" id="IPR003848">
    <property type="entry name" value="DUF218"/>
</dbReference>
<keyword evidence="1" id="KW-1133">Transmembrane helix</keyword>
<evidence type="ECO:0000259" key="2">
    <source>
        <dbReference type="Pfam" id="PF02698"/>
    </source>
</evidence>
<dbReference type="PANTHER" id="PTHR30336">
    <property type="entry name" value="INNER MEMBRANE PROTEIN, PROBABLE PERMEASE"/>
    <property type="match status" value="1"/>
</dbReference>
<reference evidence="3 4" key="1">
    <citation type="submission" date="2021-06" db="EMBL/GenBank/DDBJ databases">
        <authorList>
            <person name="Criscuolo A."/>
        </authorList>
    </citation>
    <scope>NUCLEOTIDE SEQUENCE [LARGE SCALE GENOMIC DNA]</scope>
    <source>
        <strain evidence="4">CIP 111802</strain>
    </source>
</reference>
<keyword evidence="4" id="KW-1185">Reference proteome</keyword>
<evidence type="ECO:0000256" key="1">
    <source>
        <dbReference type="SAM" id="Phobius"/>
    </source>
</evidence>
<sequence>MKSNRQRKRGGRILTFAKAVWKITTIALIAAFAWVAVVQWKMATLDQPKLPPQDVGIVLGAALWQTTPSPALKERLNRAVELYRSGKIRNIIVSGGYDRKDSELTEAEGMRNYLMEKGIPEKAIFLENHATSTYENMKLSQAIMQQRHFVSAVIITHRYHAVRALDMARFLGYQEPAVAPMDSEVLMMTWHKSRETLALAKWQWDKLGLAFGKESA</sequence>
<comment type="caution">
    <text evidence="3">The sequence shown here is derived from an EMBL/GenBank/DDBJ whole genome shotgun (WGS) entry which is preliminary data.</text>
</comment>
<dbReference type="EMBL" id="CAJVCE010000012">
    <property type="protein sequence ID" value="CAG7648383.1"/>
    <property type="molecule type" value="Genomic_DNA"/>
</dbReference>
<dbReference type="PANTHER" id="PTHR30336:SF20">
    <property type="entry name" value="DUF218 DOMAIN-CONTAINING PROTEIN"/>
    <property type="match status" value="1"/>
</dbReference>
<feature type="domain" description="DUF218" evidence="2">
    <location>
        <begin position="54"/>
        <end position="196"/>
    </location>
</feature>
<gene>
    <name evidence="3" type="ORF">PAECIP111802_04196</name>
</gene>
<feature type="transmembrane region" description="Helical" evidence="1">
    <location>
        <begin position="20"/>
        <end position="40"/>
    </location>
</feature>
<evidence type="ECO:0000313" key="3">
    <source>
        <dbReference type="EMBL" id="CAG7648383.1"/>
    </source>
</evidence>
<dbReference type="Pfam" id="PF02698">
    <property type="entry name" value="DUF218"/>
    <property type="match status" value="1"/>
</dbReference>
<dbReference type="Proteomes" id="UP000730618">
    <property type="component" value="Unassembled WGS sequence"/>
</dbReference>
<keyword evidence="1" id="KW-0472">Membrane</keyword>
<dbReference type="InterPro" id="IPR051599">
    <property type="entry name" value="Cell_Envelope_Assoc"/>
</dbReference>
<evidence type="ECO:0000313" key="4">
    <source>
        <dbReference type="Proteomes" id="UP000730618"/>
    </source>
</evidence>
<dbReference type="CDD" id="cd06259">
    <property type="entry name" value="YdcF-like"/>
    <property type="match status" value="1"/>
</dbReference>
<proteinExistence type="predicted"/>